<dbReference type="RefSeq" id="WP_377938540.1">
    <property type="nucleotide sequence ID" value="NZ_JBHTHQ010000021.1"/>
</dbReference>
<dbReference type="SMART" id="SM00421">
    <property type="entry name" value="HTH_LUXR"/>
    <property type="match status" value="1"/>
</dbReference>
<dbReference type="InterPro" id="IPR016032">
    <property type="entry name" value="Sig_transdc_resp-reg_C-effctor"/>
</dbReference>
<dbReference type="CDD" id="cd17535">
    <property type="entry name" value="REC_NarL-like"/>
    <property type="match status" value="1"/>
</dbReference>
<gene>
    <name evidence="6" type="ORF">ACFQY8_03580</name>
</gene>
<dbReference type="Gene3D" id="3.40.50.2300">
    <property type="match status" value="1"/>
</dbReference>
<evidence type="ECO:0000313" key="6">
    <source>
        <dbReference type="EMBL" id="MFD0704827.1"/>
    </source>
</evidence>
<keyword evidence="2" id="KW-0238">DNA-binding</keyword>
<dbReference type="InterPro" id="IPR001789">
    <property type="entry name" value="Sig_transdc_resp-reg_receiver"/>
</dbReference>
<dbReference type="Proteomes" id="UP001597036">
    <property type="component" value="Unassembled WGS sequence"/>
</dbReference>
<dbReference type="Pfam" id="PF00072">
    <property type="entry name" value="Response_reg"/>
    <property type="match status" value="1"/>
</dbReference>
<evidence type="ECO:0000259" key="4">
    <source>
        <dbReference type="PROSITE" id="PS50043"/>
    </source>
</evidence>
<dbReference type="PROSITE" id="PS50110">
    <property type="entry name" value="RESPONSE_REGULATORY"/>
    <property type="match status" value="1"/>
</dbReference>
<dbReference type="EMBL" id="JBHTHQ010000021">
    <property type="protein sequence ID" value="MFD0704827.1"/>
    <property type="molecule type" value="Genomic_DNA"/>
</dbReference>
<keyword evidence="7" id="KW-1185">Reference proteome</keyword>
<dbReference type="InterPro" id="IPR058245">
    <property type="entry name" value="NreC/VraR/RcsB-like_REC"/>
</dbReference>
<feature type="domain" description="HTH luxR-type" evidence="4">
    <location>
        <begin position="161"/>
        <end position="226"/>
    </location>
</feature>
<dbReference type="InterPro" id="IPR000792">
    <property type="entry name" value="Tscrpt_reg_LuxR_C"/>
</dbReference>
<evidence type="ECO:0000256" key="3">
    <source>
        <dbReference type="PROSITE-ProRule" id="PRU00169"/>
    </source>
</evidence>
<accession>A0ABW2Y3J6</accession>
<dbReference type="PANTHER" id="PTHR43214:SF43">
    <property type="entry name" value="TWO-COMPONENT RESPONSE REGULATOR"/>
    <property type="match status" value="1"/>
</dbReference>
<dbReference type="SUPFAM" id="SSF52172">
    <property type="entry name" value="CheY-like"/>
    <property type="match status" value="1"/>
</dbReference>
<reference evidence="7" key="1">
    <citation type="journal article" date="2019" name="Int. J. Syst. Evol. Microbiol.">
        <title>The Global Catalogue of Microorganisms (GCM) 10K type strain sequencing project: providing services to taxonomists for standard genome sequencing and annotation.</title>
        <authorList>
            <consortium name="The Broad Institute Genomics Platform"/>
            <consortium name="The Broad Institute Genome Sequencing Center for Infectious Disease"/>
            <person name="Wu L."/>
            <person name="Ma J."/>
        </authorList>
    </citation>
    <scope>NUCLEOTIDE SEQUENCE [LARGE SCALE GENOMIC DNA]</scope>
    <source>
        <strain evidence="7">CCM 8604</strain>
    </source>
</reference>
<evidence type="ECO:0000313" key="7">
    <source>
        <dbReference type="Proteomes" id="UP001597036"/>
    </source>
</evidence>
<dbReference type="InterPro" id="IPR039420">
    <property type="entry name" value="WalR-like"/>
</dbReference>
<evidence type="ECO:0000259" key="5">
    <source>
        <dbReference type="PROSITE" id="PS50110"/>
    </source>
</evidence>
<evidence type="ECO:0000256" key="2">
    <source>
        <dbReference type="ARBA" id="ARBA00023125"/>
    </source>
</evidence>
<dbReference type="PROSITE" id="PS50043">
    <property type="entry name" value="HTH_LUXR_2"/>
    <property type="match status" value="1"/>
</dbReference>
<evidence type="ECO:0000256" key="1">
    <source>
        <dbReference type="ARBA" id="ARBA00022553"/>
    </source>
</evidence>
<protein>
    <submittedName>
        <fullName evidence="6">Response regulator</fullName>
    </submittedName>
</protein>
<comment type="caution">
    <text evidence="6">The sequence shown here is derived from an EMBL/GenBank/DDBJ whole genome shotgun (WGS) entry which is preliminary data.</text>
</comment>
<feature type="domain" description="Response regulatory" evidence="5">
    <location>
        <begin position="10"/>
        <end position="126"/>
    </location>
</feature>
<dbReference type="Pfam" id="PF00196">
    <property type="entry name" value="GerE"/>
    <property type="match status" value="1"/>
</dbReference>
<dbReference type="CDD" id="cd06170">
    <property type="entry name" value="LuxR_C_like"/>
    <property type="match status" value="1"/>
</dbReference>
<dbReference type="PROSITE" id="PS00622">
    <property type="entry name" value="HTH_LUXR_1"/>
    <property type="match status" value="1"/>
</dbReference>
<dbReference type="InterPro" id="IPR011006">
    <property type="entry name" value="CheY-like_superfamily"/>
</dbReference>
<organism evidence="6 7">
    <name type="scientific">Alloscardovia venturai</name>
    <dbReference type="NCBI Taxonomy" id="1769421"/>
    <lineage>
        <taxon>Bacteria</taxon>
        <taxon>Bacillati</taxon>
        <taxon>Actinomycetota</taxon>
        <taxon>Actinomycetes</taxon>
        <taxon>Bifidobacteriales</taxon>
        <taxon>Bifidobacteriaceae</taxon>
        <taxon>Alloscardovia</taxon>
    </lineage>
</organism>
<dbReference type="SMART" id="SM00448">
    <property type="entry name" value="REC"/>
    <property type="match status" value="1"/>
</dbReference>
<dbReference type="PRINTS" id="PR00038">
    <property type="entry name" value="HTHLUXR"/>
</dbReference>
<name>A0ABW2Y3J6_9BIFI</name>
<feature type="modified residue" description="4-aspartylphosphate" evidence="3">
    <location>
        <position position="61"/>
    </location>
</feature>
<sequence length="249" mass="28256">MSEVYDHPIRVIVVEDQTLINEGIRMLVERDSTIHVIAQAYNGNQAIEMAHSLHPDVILMDIRMPFVDGIQATQAIKHALPHTHVIILTSYDSPKHRFYAHEFGASEFLLKDIDADDLCATIREVAHHDTAYRNSSSSLPSTAYVSRTLNSSTIPHGSSLADEEFNELTQRERDVIIQIAEGETNEQVARSLHISVETVKTHIKHILPKIHATNRSQIVAFAYENALLYKYNPYTPSHQIYDDRRPSTH</sequence>
<proteinExistence type="predicted"/>
<keyword evidence="1 3" id="KW-0597">Phosphoprotein</keyword>
<dbReference type="SUPFAM" id="SSF46894">
    <property type="entry name" value="C-terminal effector domain of the bipartite response regulators"/>
    <property type="match status" value="1"/>
</dbReference>
<dbReference type="PANTHER" id="PTHR43214">
    <property type="entry name" value="TWO-COMPONENT RESPONSE REGULATOR"/>
    <property type="match status" value="1"/>
</dbReference>